<proteinExistence type="predicted"/>
<dbReference type="AlphaFoldDB" id="A0A0N5C0Y0"/>
<evidence type="ECO:0000313" key="1">
    <source>
        <dbReference type="Proteomes" id="UP000046392"/>
    </source>
</evidence>
<keyword evidence="1" id="KW-1185">Reference proteome</keyword>
<dbReference type="WBParaSite" id="SPAL_0001165900.1">
    <property type="protein sequence ID" value="SPAL_0001165900.1"/>
    <property type="gene ID" value="SPAL_0001165900"/>
</dbReference>
<protein>
    <submittedName>
        <fullName evidence="2">DUF5050 domain-containing protein</fullName>
    </submittedName>
</protein>
<dbReference type="Gene3D" id="2.120.10.80">
    <property type="entry name" value="Kelch-type beta propeller"/>
    <property type="match status" value="1"/>
</dbReference>
<organism evidence="1 2">
    <name type="scientific">Strongyloides papillosus</name>
    <name type="common">Intestinal threadworm</name>
    <dbReference type="NCBI Taxonomy" id="174720"/>
    <lineage>
        <taxon>Eukaryota</taxon>
        <taxon>Metazoa</taxon>
        <taxon>Ecdysozoa</taxon>
        <taxon>Nematoda</taxon>
        <taxon>Chromadorea</taxon>
        <taxon>Rhabditida</taxon>
        <taxon>Tylenchina</taxon>
        <taxon>Panagrolaimomorpha</taxon>
        <taxon>Strongyloidoidea</taxon>
        <taxon>Strongyloididae</taxon>
        <taxon>Strongyloides</taxon>
    </lineage>
</organism>
<dbReference type="InterPro" id="IPR011043">
    <property type="entry name" value="Gal_Oxase/kelch_b-propeller"/>
</dbReference>
<name>A0A0N5C0Y0_STREA</name>
<dbReference type="Proteomes" id="UP000046392">
    <property type="component" value="Unplaced"/>
</dbReference>
<dbReference type="SUPFAM" id="SSF50965">
    <property type="entry name" value="Galactose oxidase, central domain"/>
    <property type="match status" value="1"/>
</dbReference>
<sequence length="679" mass="78336">MDQYTTKVCDFKRWENPKAQFINVVVGNKIFFFETKHFEQPSLNWGHFISHRGGEFAIFDSDKKAFVETGKDTLEAIDDNELTEEAIFACDENLYMLLYTKNEGIHFTKLYKWDMSTFSWKSIHSLTGYVHVNDNEYNQQGQVVIAQSCEDNKVHIVASLNGSISLYSIDLQNGTVENLITFHKEKNDLRTIITQAIYHNGIVDCFGGVHGCGFMHFYNKMLRFDVKKNDAKFIDVSDGGLFGINSGNLVFAYYLKDKDCIIVKRGWSNGAGMSRITYDGSIWVLEDLSKEKPGWRRLFNTVPQNGDQGSSYFADVVVANNFLYHGSLESGVYVQILNFDNASKIVRKLTGSFGDSMTDPFALQMNGKLYIFEKECVYNSNMTMPHRVLRKNNKLYVYDLIKNKLESPNGHEIKGIDCDDELFESVFVSQNELYIALFNPYEQVSYEELYIFNANDNKWESIFRKNHNEKREYDVNKFSTMIEIDSVSYGNKYYVVYNNDTYSLYELDISKNEFNQICSSNFEDFHYGKPVSGVTFGDYVYVLYGHHGCGFRWHKENLICFDLVNRNAKIVDVKCTEDQPPFCFAGASGHQLIAYKGYWLQMTGHIQQGMTDSIYTGDVYAVDLINKDEPCWKKIDIQIPNKSDGPQFIYFDEFRHRLIYGNPGVGLFEQLLIITNDSD</sequence>
<accession>A0A0N5C0Y0</accession>
<dbReference type="SUPFAM" id="SSF75011">
    <property type="entry name" value="3-carboxy-cis,cis-mucoante lactonizing enzyme"/>
    <property type="match status" value="1"/>
</dbReference>
<reference evidence="2" key="1">
    <citation type="submission" date="2017-02" db="UniProtKB">
        <authorList>
            <consortium name="WormBaseParasite"/>
        </authorList>
    </citation>
    <scope>IDENTIFICATION</scope>
</reference>
<evidence type="ECO:0000313" key="2">
    <source>
        <dbReference type="WBParaSite" id="SPAL_0001165900.1"/>
    </source>
</evidence>
<dbReference type="InterPro" id="IPR015915">
    <property type="entry name" value="Kelch-typ_b-propeller"/>
</dbReference>